<feature type="region of interest" description="Disordered" evidence="1">
    <location>
        <begin position="34"/>
        <end position="87"/>
    </location>
</feature>
<proteinExistence type="predicted"/>
<gene>
    <name evidence="3" type="ORF">J8F10_20715</name>
</gene>
<reference evidence="3 4" key="1">
    <citation type="submission" date="2021-04" db="EMBL/GenBank/DDBJ databases">
        <authorList>
            <person name="Ivanova A."/>
        </authorList>
    </citation>
    <scope>NUCLEOTIDE SEQUENCE [LARGE SCALE GENOMIC DNA]</scope>
    <source>
        <strain evidence="3 4">G18</strain>
    </source>
</reference>
<sequence>MPIVPCPHCSKPVSLPTPWTGTAYTCPHCRRVVPTSEVSPPAPPPPPARVSAPRASVPPPPPLPLPPPPPPAPEPEEDFDIDPVPRRRRRRSTSPLIDFITFRLMITPVLIQIMFWFGVLVCIGQGLSLIAASFAVASTDIIPFDERVTRVPGGGDRPNIKETAKRTFSFGMFAFGVGIIVMGPLFVRLYCELLIIIFKIHDELKTSNDRQRYRT</sequence>
<feature type="transmembrane region" description="Helical" evidence="2">
    <location>
        <begin position="167"/>
        <end position="187"/>
    </location>
</feature>
<protein>
    <submittedName>
        <fullName evidence="3">DUF4282 domain-containing protein</fullName>
    </submittedName>
</protein>
<keyword evidence="4" id="KW-1185">Reference proteome</keyword>
<dbReference type="EMBL" id="JAGKQQ010000001">
    <property type="protein sequence ID" value="MBP3957680.1"/>
    <property type="molecule type" value="Genomic_DNA"/>
</dbReference>
<evidence type="ECO:0000256" key="1">
    <source>
        <dbReference type="SAM" id="MobiDB-lite"/>
    </source>
</evidence>
<feature type="compositionally biased region" description="Pro residues" evidence="1">
    <location>
        <begin position="56"/>
        <end position="73"/>
    </location>
</feature>
<keyword evidence="2" id="KW-1133">Transmembrane helix</keyword>
<keyword evidence="2" id="KW-0812">Transmembrane</keyword>
<name>A0ABS5BWR0_9BACT</name>
<comment type="caution">
    <text evidence="3">The sequence shown here is derived from an EMBL/GenBank/DDBJ whole genome shotgun (WGS) entry which is preliminary data.</text>
</comment>
<evidence type="ECO:0000313" key="3">
    <source>
        <dbReference type="EMBL" id="MBP3957680.1"/>
    </source>
</evidence>
<evidence type="ECO:0000256" key="2">
    <source>
        <dbReference type="SAM" id="Phobius"/>
    </source>
</evidence>
<dbReference type="RefSeq" id="WP_210656970.1">
    <property type="nucleotide sequence ID" value="NZ_JAGKQQ010000001.1"/>
</dbReference>
<feature type="transmembrane region" description="Helical" evidence="2">
    <location>
        <begin position="123"/>
        <end position="142"/>
    </location>
</feature>
<dbReference type="Proteomes" id="UP000676565">
    <property type="component" value="Unassembled WGS sequence"/>
</dbReference>
<keyword evidence="2" id="KW-0472">Membrane</keyword>
<dbReference type="Pfam" id="PF14110">
    <property type="entry name" value="DUF4282"/>
    <property type="match status" value="1"/>
</dbReference>
<organism evidence="3 4">
    <name type="scientific">Gemmata palustris</name>
    <dbReference type="NCBI Taxonomy" id="2822762"/>
    <lineage>
        <taxon>Bacteria</taxon>
        <taxon>Pseudomonadati</taxon>
        <taxon>Planctomycetota</taxon>
        <taxon>Planctomycetia</taxon>
        <taxon>Gemmatales</taxon>
        <taxon>Gemmataceae</taxon>
        <taxon>Gemmata</taxon>
    </lineage>
</organism>
<dbReference type="InterPro" id="IPR025557">
    <property type="entry name" value="DUF4282"/>
</dbReference>
<evidence type="ECO:0000313" key="4">
    <source>
        <dbReference type="Proteomes" id="UP000676565"/>
    </source>
</evidence>
<accession>A0ABS5BWR0</accession>